<evidence type="ECO:0000256" key="1">
    <source>
        <dbReference type="SAM" id="MobiDB-lite"/>
    </source>
</evidence>
<accession>A0A4Y2CDT4</accession>
<gene>
    <name evidence="2" type="ORF">AVEN_246019_1</name>
</gene>
<proteinExistence type="predicted"/>
<sequence length="252" mass="28909">MASGTGTWGGVLSIRFRIKNSKLRSTKKDSKPIKIGRQSKLKKSDLQRLEKIASKPNPPTQASMAKALNMSHRDQNRRDLTPSTTVPHPKGVVVWMGISANGVTKPRFVQPGAKINSEYHKQKILKPFLKDYYRRLYPNGDAVFHQDSAPSHASRITQKFLTDQKVQFLRPQQWMSSGPDAAPCDYFLWGHLKNKLNKRRVSTLRGLQKPIREEVKKIPQEIILRALKSWPKRCRQIYYAGNLLGRHIEKHP</sequence>
<dbReference type="GO" id="GO:0003676">
    <property type="term" value="F:nucleic acid binding"/>
    <property type="evidence" value="ECO:0007669"/>
    <property type="project" value="InterPro"/>
</dbReference>
<keyword evidence="3" id="KW-1185">Reference proteome</keyword>
<dbReference type="AlphaFoldDB" id="A0A4Y2CDT4"/>
<comment type="caution">
    <text evidence="2">The sequence shown here is derived from an EMBL/GenBank/DDBJ whole genome shotgun (WGS) entry which is preliminary data.</text>
</comment>
<dbReference type="Gene3D" id="3.30.420.10">
    <property type="entry name" value="Ribonuclease H-like superfamily/Ribonuclease H"/>
    <property type="match status" value="1"/>
</dbReference>
<dbReference type="InterPro" id="IPR036397">
    <property type="entry name" value="RNaseH_sf"/>
</dbReference>
<reference evidence="2 3" key="1">
    <citation type="journal article" date="2019" name="Sci. Rep.">
        <title>Orb-weaving spider Araneus ventricosus genome elucidates the spidroin gene catalogue.</title>
        <authorList>
            <person name="Kono N."/>
            <person name="Nakamura H."/>
            <person name="Ohtoshi R."/>
            <person name="Moran D.A.P."/>
            <person name="Shinohara A."/>
            <person name="Yoshida Y."/>
            <person name="Fujiwara M."/>
            <person name="Mori M."/>
            <person name="Tomita M."/>
            <person name="Arakawa K."/>
        </authorList>
    </citation>
    <scope>NUCLEOTIDE SEQUENCE [LARGE SCALE GENOMIC DNA]</scope>
</reference>
<dbReference type="PANTHER" id="PTHR47326">
    <property type="entry name" value="TRANSPOSABLE ELEMENT TC3 TRANSPOSASE-LIKE PROTEIN"/>
    <property type="match status" value="1"/>
</dbReference>
<dbReference type="Proteomes" id="UP000499080">
    <property type="component" value="Unassembled WGS sequence"/>
</dbReference>
<dbReference type="PANTHER" id="PTHR47326:SF1">
    <property type="entry name" value="HTH PSQ-TYPE DOMAIN-CONTAINING PROTEIN"/>
    <property type="match status" value="1"/>
</dbReference>
<protein>
    <recommendedName>
        <fullName evidence="4">Tc1-like transposase DDE domain-containing protein</fullName>
    </recommendedName>
</protein>
<evidence type="ECO:0000313" key="3">
    <source>
        <dbReference type="Proteomes" id="UP000499080"/>
    </source>
</evidence>
<dbReference type="EMBL" id="BGPR01086175">
    <property type="protein sequence ID" value="GBM02410.1"/>
    <property type="molecule type" value="Genomic_DNA"/>
</dbReference>
<evidence type="ECO:0008006" key="4">
    <source>
        <dbReference type="Google" id="ProtNLM"/>
    </source>
</evidence>
<feature type="region of interest" description="Disordered" evidence="1">
    <location>
        <begin position="23"/>
        <end position="43"/>
    </location>
</feature>
<name>A0A4Y2CDT4_ARAVE</name>
<organism evidence="2 3">
    <name type="scientific">Araneus ventricosus</name>
    <name type="common">Orbweaver spider</name>
    <name type="synonym">Epeira ventricosa</name>
    <dbReference type="NCBI Taxonomy" id="182803"/>
    <lineage>
        <taxon>Eukaryota</taxon>
        <taxon>Metazoa</taxon>
        <taxon>Ecdysozoa</taxon>
        <taxon>Arthropoda</taxon>
        <taxon>Chelicerata</taxon>
        <taxon>Arachnida</taxon>
        <taxon>Araneae</taxon>
        <taxon>Araneomorphae</taxon>
        <taxon>Entelegynae</taxon>
        <taxon>Araneoidea</taxon>
        <taxon>Araneidae</taxon>
        <taxon>Araneus</taxon>
    </lineage>
</organism>
<evidence type="ECO:0000313" key="2">
    <source>
        <dbReference type="EMBL" id="GBM02410.1"/>
    </source>
</evidence>